<protein>
    <recommendedName>
        <fullName evidence="1">Reverse transcriptase Ty1/copia-type domain-containing protein</fullName>
    </recommendedName>
</protein>
<accession>A5BNL4</accession>
<gene>
    <name evidence="2" type="ORF">VITISV_017388</name>
</gene>
<evidence type="ECO:0000313" key="2">
    <source>
        <dbReference type="EMBL" id="CAN83438.1"/>
    </source>
</evidence>
<reference evidence="2" key="1">
    <citation type="journal article" date="2007" name="PLoS ONE">
        <title>The first genome sequence of an elite grapevine cultivar (Pinot noir Vitis vinifera L.): coping with a highly heterozygous genome.</title>
        <authorList>
            <person name="Velasco R."/>
            <person name="Zharkikh A."/>
            <person name="Troggio M."/>
            <person name="Cartwright D.A."/>
            <person name="Cestaro A."/>
            <person name="Pruss D."/>
            <person name="Pindo M."/>
            <person name="FitzGerald L.M."/>
            <person name="Vezzulli S."/>
            <person name="Reid J."/>
            <person name="Malacarne G."/>
            <person name="Iliev D."/>
            <person name="Coppola G."/>
            <person name="Wardell B."/>
            <person name="Micheletti D."/>
            <person name="Macalma T."/>
            <person name="Facci M."/>
            <person name="Mitchell J.T."/>
            <person name="Perazzolli M."/>
            <person name="Eldredge G."/>
            <person name="Gatto P."/>
            <person name="Oyzerski R."/>
            <person name="Moretto M."/>
            <person name="Gutin N."/>
            <person name="Stefanini M."/>
            <person name="Chen Y."/>
            <person name="Segala C."/>
            <person name="Davenport C."/>
            <person name="Dematte L."/>
            <person name="Mraz A."/>
            <person name="Battilana J."/>
            <person name="Stormo K."/>
            <person name="Costa F."/>
            <person name="Tao Q."/>
            <person name="Si-Ammour A."/>
            <person name="Harkins T."/>
            <person name="Lackey A."/>
            <person name="Perbost C."/>
            <person name="Taillon B."/>
            <person name="Stella A."/>
            <person name="Solovyev V."/>
            <person name="Fawcett J.A."/>
            <person name="Sterck L."/>
            <person name="Vandepoele K."/>
            <person name="Grando S.M."/>
            <person name="Toppo S."/>
            <person name="Moser C."/>
            <person name="Lanchbury J."/>
            <person name="Bogden R."/>
            <person name="Skolnick M."/>
            <person name="Sgaramella V."/>
            <person name="Bhatnagar S.K."/>
            <person name="Fontana P."/>
            <person name="Gutin A."/>
            <person name="Van de Peer Y."/>
            <person name="Salamini F."/>
            <person name="Viola R."/>
        </authorList>
    </citation>
    <scope>NUCLEOTIDE SEQUENCE</scope>
</reference>
<evidence type="ECO:0000259" key="1">
    <source>
        <dbReference type="Pfam" id="PF07727"/>
    </source>
</evidence>
<organism evidence="2">
    <name type="scientific">Vitis vinifera</name>
    <name type="common">Grape</name>
    <dbReference type="NCBI Taxonomy" id="29760"/>
    <lineage>
        <taxon>Eukaryota</taxon>
        <taxon>Viridiplantae</taxon>
        <taxon>Streptophyta</taxon>
        <taxon>Embryophyta</taxon>
        <taxon>Tracheophyta</taxon>
        <taxon>Spermatophyta</taxon>
        <taxon>Magnoliopsida</taxon>
        <taxon>eudicotyledons</taxon>
        <taxon>Gunneridae</taxon>
        <taxon>Pentapetalae</taxon>
        <taxon>rosids</taxon>
        <taxon>Vitales</taxon>
        <taxon>Vitaceae</taxon>
        <taxon>Viteae</taxon>
        <taxon>Vitis</taxon>
    </lineage>
</organism>
<proteinExistence type="predicted"/>
<sequence>MDQSIGIEESFIESFRPKATTIEENRNVDSMRVDELVGFLHTYEMTLQVLDDILDKCKSHGDKRGLGYISKTKTPTSGDIVFVKGKKETPNQVASSSTTLLCTHCKKSRHTKSRCHTRFLEKYETQLNRLVDDFNSLKNNILHTRKEKKINSKPKTKKNFFSSPPKVKQVWLRKDKPKCNVVLTALRARAPSEWYFDSGCSRYKPFFTSFENFNGGNVTFGDGNVAQGRHKANKELVRGILKLSGQPKSICGKCMKVKQVRGPHKKIQGNNTLRPLNLLYMCIKSEGGKKYVLVVVDDFSRSLSEEVYVEQLKGFEDPKLPNNVYRLKKARYGLKQALRAWSERLTTYFLEKSFEKMGVDRTLFIHTTKTKLLVAQIYVDDIIFGVTSSDFALSLTKEIKKEFEMSIVKPRFG</sequence>
<dbReference type="InterPro" id="IPR013103">
    <property type="entry name" value="RVT_2"/>
</dbReference>
<feature type="domain" description="Reverse transcriptase Ty1/copia-type" evidence="1">
    <location>
        <begin position="302"/>
        <end position="407"/>
    </location>
</feature>
<dbReference type="EMBL" id="AM465792">
    <property type="protein sequence ID" value="CAN83438.1"/>
    <property type="molecule type" value="Genomic_DNA"/>
</dbReference>
<name>A5BNL4_VITVI</name>
<dbReference type="ExpressionAtlas" id="A5BNL4">
    <property type="expression patterns" value="baseline"/>
</dbReference>
<dbReference type="AlphaFoldDB" id="A5BNL4"/>
<dbReference type="Pfam" id="PF07727">
    <property type="entry name" value="RVT_2"/>
    <property type="match status" value="1"/>
</dbReference>